<dbReference type="SUPFAM" id="SSF53756">
    <property type="entry name" value="UDP-Glycosyltransferase/glycogen phosphorylase"/>
    <property type="match status" value="1"/>
</dbReference>
<dbReference type="RefSeq" id="WP_380763542.1">
    <property type="nucleotide sequence ID" value="NZ_JBHSRF010000134.1"/>
</dbReference>
<dbReference type="EMBL" id="JBHSRF010000134">
    <property type="protein sequence ID" value="MFC6087365.1"/>
    <property type="molecule type" value="Genomic_DNA"/>
</dbReference>
<dbReference type="Gene3D" id="3.40.50.2000">
    <property type="entry name" value="Glycogen Phosphorylase B"/>
    <property type="match status" value="1"/>
</dbReference>
<keyword evidence="2" id="KW-0808">Transferase</keyword>
<evidence type="ECO:0000313" key="3">
    <source>
        <dbReference type="EMBL" id="MFC6087365.1"/>
    </source>
</evidence>
<sequence>MTAALVLRTPGVGELLTAVPALRALSRGGLRVVLAVPEELTELADLTGAVRAVLPTRGLEGLVWGGGRPTVAVNMYGPGPHSHRHLMDLRPQRLWAYTHPAFPRLKGPRWREHEHEVDRWCRLIEWYGARADPTDLMLPVPHCPNPAPGAALIHPGGTDPAHRWPPERFAEVARALAADGMRVVVTGSQRERPLALLVATLAGVPAENVLAGRVSLRELCAAMAGAALLVSAHTGAAHLATAYGVPSALVFGAESPRRWGPPPYLARHLTLTGEADARDVLTAVKKVLSAPVR</sequence>
<dbReference type="PANTHER" id="PTHR30160">
    <property type="entry name" value="TETRAACYLDISACCHARIDE 4'-KINASE-RELATED"/>
    <property type="match status" value="1"/>
</dbReference>
<evidence type="ECO:0000256" key="2">
    <source>
        <dbReference type="ARBA" id="ARBA00022679"/>
    </source>
</evidence>
<dbReference type="PANTHER" id="PTHR30160:SF1">
    <property type="entry name" value="LIPOPOLYSACCHARIDE 1,2-N-ACETYLGLUCOSAMINETRANSFERASE-RELATED"/>
    <property type="match status" value="1"/>
</dbReference>
<evidence type="ECO:0000256" key="1">
    <source>
        <dbReference type="ARBA" id="ARBA00022676"/>
    </source>
</evidence>
<organism evidence="3 4">
    <name type="scientific">Sphaerisporangium aureirubrum</name>
    <dbReference type="NCBI Taxonomy" id="1544736"/>
    <lineage>
        <taxon>Bacteria</taxon>
        <taxon>Bacillati</taxon>
        <taxon>Actinomycetota</taxon>
        <taxon>Actinomycetes</taxon>
        <taxon>Streptosporangiales</taxon>
        <taxon>Streptosporangiaceae</taxon>
        <taxon>Sphaerisporangium</taxon>
    </lineage>
</organism>
<dbReference type="CDD" id="cd03789">
    <property type="entry name" value="GT9_LPS_heptosyltransferase"/>
    <property type="match status" value="1"/>
</dbReference>
<protein>
    <submittedName>
        <fullName evidence="3">Glycosyltransferase family 9 protein</fullName>
    </submittedName>
</protein>
<gene>
    <name evidence="3" type="ORF">ACFP1K_39790</name>
</gene>
<reference evidence="4" key="1">
    <citation type="journal article" date="2019" name="Int. J. Syst. Evol. Microbiol.">
        <title>The Global Catalogue of Microorganisms (GCM) 10K type strain sequencing project: providing services to taxonomists for standard genome sequencing and annotation.</title>
        <authorList>
            <consortium name="The Broad Institute Genomics Platform"/>
            <consortium name="The Broad Institute Genome Sequencing Center for Infectious Disease"/>
            <person name="Wu L."/>
            <person name="Ma J."/>
        </authorList>
    </citation>
    <scope>NUCLEOTIDE SEQUENCE [LARGE SCALE GENOMIC DNA]</scope>
    <source>
        <strain evidence="4">JCM 30346</strain>
    </source>
</reference>
<accession>A0ABW1NWY9</accession>
<evidence type="ECO:0000313" key="4">
    <source>
        <dbReference type="Proteomes" id="UP001596137"/>
    </source>
</evidence>
<proteinExistence type="predicted"/>
<dbReference type="InterPro" id="IPR002201">
    <property type="entry name" value="Glyco_trans_9"/>
</dbReference>
<name>A0ABW1NWY9_9ACTN</name>
<keyword evidence="4" id="KW-1185">Reference proteome</keyword>
<dbReference type="Pfam" id="PF01075">
    <property type="entry name" value="Glyco_transf_9"/>
    <property type="match status" value="1"/>
</dbReference>
<dbReference type="Proteomes" id="UP001596137">
    <property type="component" value="Unassembled WGS sequence"/>
</dbReference>
<comment type="caution">
    <text evidence="3">The sequence shown here is derived from an EMBL/GenBank/DDBJ whole genome shotgun (WGS) entry which is preliminary data.</text>
</comment>
<dbReference type="InterPro" id="IPR051199">
    <property type="entry name" value="LPS_LOS_Heptosyltrfase"/>
</dbReference>
<keyword evidence="1" id="KW-0328">Glycosyltransferase</keyword>